<evidence type="ECO:0000256" key="1">
    <source>
        <dbReference type="SAM" id="SignalP"/>
    </source>
</evidence>
<protein>
    <recommendedName>
        <fullName evidence="3">Secreted protein</fullName>
    </recommendedName>
</protein>
<evidence type="ECO:0008006" key="3">
    <source>
        <dbReference type="Google" id="ProtNLM"/>
    </source>
</evidence>
<accession>A0A7C2JYY6</accession>
<feature type="signal peptide" evidence="1">
    <location>
        <begin position="1"/>
        <end position="21"/>
    </location>
</feature>
<comment type="caution">
    <text evidence="2">The sequence shown here is derived from an EMBL/GenBank/DDBJ whole genome shotgun (WGS) entry which is preliminary data.</text>
</comment>
<gene>
    <name evidence="2" type="ORF">ENQ76_02695</name>
</gene>
<evidence type="ECO:0000313" key="2">
    <source>
        <dbReference type="EMBL" id="HEN14363.1"/>
    </source>
</evidence>
<proteinExistence type="predicted"/>
<name>A0A7C2JYY6_9PLAN</name>
<feature type="chain" id="PRO_5028019636" description="Secreted protein" evidence="1">
    <location>
        <begin position="22"/>
        <end position="145"/>
    </location>
</feature>
<dbReference type="AlphaFoldDB" id="A0A7C2JYY6"/>
<reference evidence="2" key="1">
    <citation type="journal article" date="2020" name="mSystems">
        <title>Genome- and Community-Level Interaction Insights into Carbon Utilization and Element Cycling Functions of Hydrothermarchaeota in Hydrothermal Sediment.</title>
        <authorList>
            <person name="Zhou Z."/>
            <person name="Liu Y."/>
            <person name="Xu W."/>
            <person name="Pan J."/>
            <person name="Luo Z.H."/>
            <person name="Li M."/>
        </authorList>
    </citation>
    <scope>NUCLEOTIDE SEQUENCE [LARGE SCALE GENOMIC DNA]</scope>
    <source>
        <strain evidence="2">SpSt-339</strain>
    </source>
</reference>
<sequence length="145" mass="15425">MRFPLGAMVCRLLLAVSLWHAPIPWGHFHRDGAENLAEHLQAFHPHDASLELGWHWHLILPDWGHPAPLPCPGGGSGPATTVAFDAAVPATTATHPATDFPVGFDVCTPAVGACLAPFAAPECNALLSTFLPTRSPQPTLCRLTC</sequence>
<organism evidence="2">
    <name type="scientific">Schlesneria paludicola</name>
    <dbReference type="NCBI Taxonomy" id="360056"/>
    <lineage>
        <taxon>Bacteria</taxon>
        <taxon>Pseudomonadati</taxon>
        <taxon>Planctomycetota</taxon>
        <taxon>Planctomycetia</taxon>
        <taxon>Planctomycetales</taxon>
        <taxon>Planctomycetaceae</taxon>
        <taxon>Schlesneria</taxon>
    </lineage>
</organism>
<keyword evidence="1" id="KW-0732">Signal</keyword>
<dbReference type="EMBL" id="DSOK01000086">
    <property type="protein sequence ID" value="HEN14363.1"/>
    <property type="molecule type" value="Genomic_DNA"/>
</dbReference>